<dbReference type="Gramene" id="TuG1812G0600003737.01.T01">
    <property type="protein sequence ID" value="TuG1812G0600003737.01.T01.cds308388"/>
    <property type="gene ID" value="TuG1812G0600003737.01"/>
</dbReference>
<proteinExistence type="predicted"/>
<name>A0A8R7UWK7_TRIUA</name>
<dbReference type="EnsemblPlants" id="TuG1812G0600003737.01.T01">
    <property type="protein sequence ID" value="TuG1812G0600003737.01.T01.cds308388"/>
    <property type="gene ID" value="TuG1812G0600003737.01"/>
</dbReference>
<reference evidence="1" key="2">
    <citation type="submission" date="2018-03" db="EMBL/GenBank/DDBJ databases">
        <title>The Triticum urartu genome reveals the dynamic nature of wheat genome evolution.</title>
        <authorList>
            <person name="Ling H."/>
            <person name="Ma B."/>
            <person name="Shi X."/>
            <person name="Liu H."/>
            <person name="Dong L."/>
            <person name="Sun H."/>
            <person name="Cao Y."/>
            <person name="Gao Q."/>
            <person name="Zheng S."/>
            <person name="Li Y."/>
            <person name="Yu Y."/>
            <person name="Du H."/>
            <person name="Qi M."/>
            <person name="Li Y."/>
            <person name="Yu H."/>
            <person name="Cui Y."/>
            <person name="Wang N."/>
            <person name="Chen C."/>
            <person name="Wu H."/>
            <person name="Zhao Y."/>
            <person name="Zhang J."/>
            <person name="Li Y."/>
            <person name="Zhou W."/>
            <person name="Zhang B."/>
            <person name="Hu W."/>
            <person name="Eijk M."/>
            <person name="Tang J."/>
            <person name="Witsenboer H."/>
            <person name="Zhao S."/>
            <person name="Li Z."/>
            <person name="Zhang A."/>
            <person name="Wang D."/>
            <person name="Liang C."/>
        </authorList>
    </citation>
    <scope>NUCLEOTIDE SEQUENCE [LARGE SCALE GENOMIC DNA]</scope>
    <source>
        <strain evidence="1">cv. G1812</strain>
    </source>
</reference>
<evidence type="ECO:0000313" key="2">
    <source>
        <dbReference type="Proteomes" id="UP000015106"/>
    </source>
</evidence>
<reference evidence="1" key="3">
    <citation type="submission" date="2022-06" db="UniProtKB">
        <authorList>
            <consortium name="EnsemblPlants"/>
        </authorList>
    </citation>
    <scope>IDENTIFICATION</scope>
</reference>
<keyword evidence="2" id="KW-1185">Reference proteome</keyword>
<sequence>MASGWPSFVAAVSSDTSVTVCVATTAICVNACSVTGLMRTVTPGALLPLPDAACALPRLISC</sequence>
<dbReference type="Proteomes" id="UP000015106">
    <property type="component" value="Chromosome 6"/>
</dbReference>
<protein>
    <submittedName>
        <fullName evidence="1">Uncharacterized protein</fullName>
    </submittedName>
</protein>
<accession>A0A8R7UWK7</accession>
<evidence type="ECO:0000313" key="1">
    <source>
        <dbReference type="EnsemblPlants" id="TuG1812G0600003737.01.T01.cds308388"/>
    </source>
</evidence>
<reference evidence="2" key="1">
    <citation type="journal article" date="2013" name="Nature">
        <title>Draft genome of the wheat A-genome progenitor Triticum urartu.</title>
        <authorList>
            <person name="Ling H.Q."/>
            <person name="Zhao S."/>
            <person name="Liu D."/>
            <person name="Wang J."/>
            <person name="Sun H."/>
            <person name="Zhang C."/>
            <person name="Fan H."/>
            <person name="Li D."/>
            <person name="Dong L."/>
            <person name="Tao Y."/>
            <person name="Gao C."/>
            <person name="Wu H."/>
            <person name="Li Y."/>
            <person name="Cui Y."/>
            <person name="Guo X."/>
            <person name="Zheng S."/>
            <person name="Wang B."/>
            <person name="Yu K."/>
            <person name="Liang Q."/>
            <person name="Yang W."/>
            <person name="Lou X."/>
            <person name="Chen J."/>
            <person name="Feng M."/>
            <person name="Jian J."/>
            <person name="Zhang X."/>
            <person name="Luo G."/>
            <person name="Jiang Y."/>
            <person name="Liu J."/>
            <person name="Wang Z."/>
            <person name="Sha Y."/>
            <person name="Zhang B."/>
            <person name="Wu H."/>
            <person name="Tang D."/>
            <person name="Shen Q."/>
            <person name="Xue P."/>
            <person name="Zou S."/>
            <person name="Wang X."/>
            <person name="Liu X."/>
            <person name="Wang F."/>
            <person name="Yang Y."/>
            <person name="An X."/>
            <person name="Dong Z."/>
            <person name="Zhang K."/>
            <person name="Zhang X."/>
            <person name="Luo M.C."/>
            <person name="Dvorak J."/>
            <person name="Tong Y."/>
            <person name="Wang J."/>
            <person name="Yang H."/>
            <person name="Li Z."/>
            <person name="Wang D."/>
            <person name="Zhang A."/>
            <person name="Wang J."/>
        </authorList>
    </citation>
    <scope>NUCLEOTIDE SEQUENCE</scope>
    <source>
        <strain evidence="2">cv. G1812</strain>
    </source>
</reference>
<dbReference type="AlphaFoldDB" id="A0A8R7UWK7"/>
<organism evidence="1 2">
    <name type="scientific">Triticum urartu</name>
    <name type="common">Red wild einkorn</name>
    <name type="synonym">Crithodium urartu</name>
    <dbReference type="NCBI Taxonomy" id="4572"/>
    <lineage>
        <taxon>Eukaryota</taxon>
        <taxon>Viridiplantae</taxon>
        <taxon>Streptophyta</taxon>
        <taxon>Embryophyta</taxon>
        <taxon>Tracheophyta</taxon>
        <taxon>Spermatophyta</taxon>
        <taxon>Magnoliopsida</taxon>
        <taxon>Liliopsida</taxon>
        <taxon>Poales</taxon>
        <taxon>Poaceae</taxon>
        <taxon>BOP clade</taxon>
        <taxon>Pooideae</taxon>
        <taxon>Triticodae</taxon>
        <taxon>Triticeae</taxon>
        <taxon>Triticinae</taxon>
        <taxon>Triticum</taxon>
    </lineage>
</organism>